<proteinExistence type="predicted"/>
<dbReference type="EMBL" id="GGEC01005291">
    <property type="protein sequence ID" value="MBW85774.1"/>
    <property type="molecule type" value="Transcribed_RNA"/>
</dbReference>
<organism evidence="1">
    <name type="scientific">Rhizophora mucronata</name>
    <name type="common">Asiatic mangrove</name>
    <dbReference type="NCBI Taxonomy" id="61149"/>
    <lineage>
        <taxon>Eukaryota</taxon>
        <taxon>Viridiplantae</taxon>
        <taxon>Streptophyta</taxon>
        <taxon>Embryophyta</taxon>
        <taxon>Tracheophyta</taxon>
        <taxon>Spermatophyta</taxon>
        <taxon>Magnoliopsida</taxon>
        <taxon>eudicotyledons</taxon>
        <taxon>Gunneridae</taxon>
        <taxon>Pentapetalae</taxon>
        <taxon>rosids</taxon>
        <taxon>fabids</taxon>
        <taxon>Malpighiales</taxon>
        <taxon>Rhizophoraceae</taxon>
        <taxon>Rhizophora</taxon>
    </lineage>
</organism>
<sequence length="9" mass="1149">MMRHSSMRN</sequence>
<name>A0A2P2IX33_RHIMU</name>
<protein>
    <submittedName>
        <fullName evidence="1">Uncharacterized protein</fullName>
    </submittedName>
</protein>
<evidence type="ECO:0000313" key="1">
    <source>
        <dbReference type="EMBL" id="MBW85774.1"/>
    </source>
</evidence>
<accession>A0A2P2IX33</accession>
<reference evidence="1" key="1">
    <citation type="submission" date="2018-02" db="EMBL/GenBank/DDBJ databases">
        <title>Rhizophora mucronata_Transcriptome.</title>
        <authorList>
            <person name="Meera S.P."/>
            <person name="Sreeshan A."/>
            <person name="Augustine A."/>
        </authorList>
    </citation>
    <scope>NUCLEOTIDE SEQUENCE</scope>
    <source>
        <tissue evidence="1">Leaf</tissue>
    </source>
</reference>